<comment type="caution">
    <text evidence="2">The sequence shown here is derived from an EMBL/GenBank/DDBJ whole genome shotgun (WGS) entry which is preliminary data.</text>
</comment>
<keyword evidence="1" id="KW-0472">Membrane</keyword>
<gene>
    <name evidence="2" type="ORF">BAE44_0018826</name>
</gene>
<protein>
    <recommendedName>
        <fullName evidence="4">PGG domain-containing protein</fullName>
    </recommendedName>
</protein>
<dbReference type="OrthoDB" id="655834at2759"/>
<reference evidence="2 3" key="1">
    <citation type="submission" date="2016-09" db="EMBL/GenBank/DDBJ databases">
        <title>The draft genome of Dichanthelium oligosanthes: A C3 panicoid grass species.</title>
        <authorList>
            <person name="Studer A.J."/>
            <person name="Schnable J.C."/>
            <person name="Brutnell T.P."/>
        </authorList>
    </citation>
    <scope>NUCLEOTIDE SEQUENCE [LARGE SCALE GENOMIC DNA]</scope>
    <source>
        <strain evidence="3">cv. Kellogg 1175</strain>
        <tissue evidence="2">Leaf</tissue>
    </source>
</reference>
<feature type="transmembrane region" description="Helical" evidence="1">
    <location>
        <begin position="96"/>
        <end position="117"/>
    </location>
</feature>
<sequence>MVIQTLRDAFSNPANMTPEMKKSMMEKRMKLYKIICFFGAAVMTWIDKAVLLDRVYQYNHTAAQICTVYLTIALVSMLLGIIASSFPDTAPCAMGVAWNGTLQVFLFLIALVHINLVAVYPELLHLTISFILISVLLSIYWFFCARDPTVRLVEAAHHE</sequence>
<keyword evidence="1" id="KW-0812">Transmembrane</keyword>
<dbReference type="AlphaFoldDB" id="A0A1E5V536"/>
<evidence type="ECO:0008006" key="4">
    <source>
        <dbReference type="Google" id="ProtNLM"/>
    </source>
</evidence>
<keyword evidence="1" id="KW-1133">Transmembrane helix</keyword>
<dbReference type="EMBL" id="LWDX02051607">
    <property type="protein sequence ID" value="OEL20154.1"/>
    <property type="molecule type" value="Genomic_DNA"/>
</dbReference>
<feature type="transmembrane region" description="Helical" evidence="1">
    <location>
        <begin position="123"/>
        <end position="143"/>
    </location>
</feature>
<evidence type="ECO:0000313" key="2">
    <source>
        <dbReference type="EMBL" id="OEL20154.1"/>
    </source>
</evidence>
<organism evidence="2 3">
    <name type="scientific">Dichanthelium oligosanthes</name>
    <dbReference type="NCBI Taxonomy" id="888268"/>
    <lineage>
        <taxon>Eukaryota</taxon>
        <taxon>Viridiplantae</taxon>
        <taxon>Streptophyta</taxon>
        <taxon>Embryophyta</taxon>
        <taxon>Tracheophyta</taxon>
        <taxon>Spermatophyta</taxon>
        <taxon>Magnoliopsida</taxon>
        <taxon>Liliopsida</taxon>
        <taxon>Poales</taxon>
        <taxon>Poaceae</taxon>
        <taxon>PACMAD clade</taxon>
        <taxon>Panicoideae</taxon>
        <taxon>Panicodae</taxon>
        <taxon>Paniceae</taxon>
        <taxon>Dichantheliinae</taxon>
        <taxon>Dichanthelium</taxon>
    </lineage>
</organism>
<evidence type="ECO:0000313" key="3">
    <source>
        <dbReference type="Proteomes" id="UP000095767"/>
    </source>
</evidence>
<feature type="transmembrane region" description="Helical" evidence="1">
    <location>
        <begin position="31"/>
        <end position="50"/>
    </location>
</feature>
<evidence type="ECO:0000256" key="1">
    <source>
        <dbReference type="SAM" id="Phobius"/>
    </source>
</evidence>
<name>A0A1E5V536_9POAL</name>
<keyword evidence="3" id="KW-1185">Reference proteome</keyword>
<feature type="transmembrane region" description="Helical" evidence="1">
    <location>
        <begin position="62"/>
        <end position="84"/>
    </location>
</feature>
<proteinExistence type="predicted"/>
<accession>A0A1E5V536</accession>
<dbReference type="Proteomes" id="UP000095767">
    <property type="component" value="Unassembled WGS sequence"/>
</dbReference>